<accession>A0A0D0I618</accession>
<reference evidence="1 2" key="1">
    <citation type="submission" date="2015-01" db="EMBL/GenBank/DDBJ databases">
        <title>Comparative genomics of non-oral Prevotella species.</title>
        <authorList>
            <person name="Accetto T."/>
            <person name="Nograsek B."/>
            <person name="Avgustin G."/>
        </authorList>
    </citation>
    <scope>NUCLEOTIDE SEQUENCE [LARGE SCALE GENOMIC DNA]</scope>
    <source>
        <strain evidence="1 2">P5-119</strain>
    </source>
</reference>
<dbReference type="EMBL" id="JXQK01000051">
    <property type="protein sequence ID" value="KIP62740.1"/>
    <property type="molecule type" value="Genomic_DNA"/>
</dbReference>
<evidence type="ECO:0000313" key="2">
    <source>
        <dbReference type="Proteomes" id="UP000032046"/>
    </source>
</evidence>
<dbReference type="Proteomes" id="UP000032046">
    <property type="component" value="Unassembled WGS sequence"/>
</dbReference>
<dbReference type="AlphaFoldDB" id="A0A0D0I618"/>
<proteinExistence type="predicted"/>
<keyword evidence="2" id="KW-1185">Reference proteome</keyword>
<organism evidence="1 2">
    <name type="scientific">Prevotella pectinovora</name>
    <dbReference type="NCBI Taxonomy" id="1602169"/>
    <lineage>
        <taxon>Bacteria</taxon>
        <taxon>Pseudomonadati</taxon>
        <taxon>Bacteroidota</taxon>
        <taxon>Bacteroidia</taxon>
        <taxon>Bacteroidales</taxon>
        <taxon>Prevotellaceae</taxon>
        <taxon>Prevotella</taxon>
    </lineage>
</organism>
<sequence length="1020" mass="112970">MQRTSMNNTDMGNILYFKQDHPTANNGSSWVDIVSFVVTFECTDKFNENLRPGVTTLPSGVSCLALPFQTQRVDLGPITQKTVKNYKSYKYDYGNVQDLKADFLLYDNSGIVGGTAKPGTAGDGNIAKLGFDGTNTYIGLKNNTYWLETPTDAVAQGGVNIPVGYRIVGARLVYANNVAQNIKKGDKIYITDGKGKYLNASLKFTPTKVEWNYATDGKLSTKSENSTVYYLRHIENSSWSGPTTYSLGTTTKSNQASSFNTDGTTLSYGSGTNSYIISYDSNGKAAYNITQSNAIAVNSAVTSSDNSFTVRMFDKTGNNVAQEVAVNKDNPTGDIVLEKLNNDAIKFQIEGLTGDQLAYVCLHVQLEALNPYIDKMDISCTQPSGEKKLKNQYLADDFTIGTNGKVDFAVPTNFGTTGLRFAFEGLHHKNADETYGDPTVVGKHSRYHFVKSYYYDLIGENLQAHRSDAADYDYTKKIEVKVAGTKAFKCNNSDIFKAGTTGDGTHYYVENRYSNTAYNTQGGTWQKMLVNNGDGYVKRYLVVCDETRYNIAPTTTPRHAFYAYYSTDLKLTTVNYVPELTYTKVYNDAVVPNTYDANYYVGVKVSLKDTYNKPITDGQGYVYAKQIIDKIAEDITNKKENAPVDTKHILYFDASNINSLLFSDMDPTWGTLTDLKAKLGDNALLYMPEGVTANLKNVVTKSLSGDDFVSENDIELVDQQPFFAPYSIRLNAANEVVYKRKVTLNHNETKKWVSLMLPFTVAVDTETGSYVQTKDNCAFTFYTMNTDNTFSNAQETGEYIYEADAHFSPFKGVPVTKPNQSYIVSIDQMEETNSDKVLFVVRQSGSTIEATPATLTQPLIQGETATGKIKGEATTLVNYGSYCGVKVPKTEGIFYFNKDKFISSLLLDERFQDVYVLPFRSYYACQNGANNVRYLNISLEPNTETSWIDNATENTTTSAGFMFSADTGKLTITATKDLRTNIRNINGQTIDTTSLKAGETRTVALPSGIYMVNGTKVVVR</sequence>
<protein>
    <submittedName>
        <fullName evidence="1">Uncharacterized protein</fullName>
    </submittedName>
</protein>
<name>A0A0D0I618_9BACT</name>
<comment type="caution">
    <text evidence="1">The sequence shown here is derived from an EMBL/GenBank/DDBJ whole genome shotgun (WGS) entry which is preliminary data.</text>
</comment>
<evidence type="ECO:0000313" key="1">
    <source>
        <dbReference type="EMBL" id="KIP62740.1"/>
    </source>
</evidence>
<gene>
    <name evidence="1" type="ORF">ST44_05820</name>
</gene>